<dbReference type="AlphaFoldDB" id="A0A8K0J059"/>
<protein>
    <submittedName>
        <fullName evidence="4">Putative low-temperature-induced 65 kDa protein</fullName>
    </submittedName>
</protein>
<evidence type="ECO:0000313" key="5">
    <source>
        <dbReference type="Proteomes" id="UP000797356"/>
    </source>
</evidence>
<dbReference type="PANTHER" id="PTHR33836:SF7">
    <property type="entry name" value="LOW-TEMPERATURE-INDUCED PROTEIN"/>
    <property type="match status" value="1"/>
</dbReference>
<dbReference type="PANTHER" id="PTHR33836">
    <property type="entry name" value="LOW-TEMPERATURE-INDUCED 65 KDA PROTEIN-RELATED"/>
    <property type="match status" value="1"/>
</dbReference>
<evidence type="ECO:0000256" key="1">
    <source>
        <dbReference type="SAM" id="MobiDB-lite"/>
    </source>
</evidence>
<dbReference type="Pfam" id="PF23403">
    <property type="entry name" value="LTI65_LTI78_N"/>
    <property type="match status" value="2"/>
</dbReference>
<feature type="compositionally biased region" description="Basic and acidic residues" evidence="1">
    <location>
        <begin position="1"/>
        <end position="11"/>
    </location>
</feature>
<feature type="domain" description="LTI65/LTI78 N-terminal" evidence="3">
    <location>
        <begin position="97"/>
        <end position="157"/>
    </location>
</feature>
<reference evidence="4" key="1">
    <citation type="journal article" date="2017" name="Gigascience">
        <title>The genome draft of coconut (Cocos nucifera).</title>
        <authorList>
            <person name="Xiao Y."/>
            <person name="Xu P."/>
            <person name="Fan H."/>
            <person name="Baudouin L."/>
            <person name="Xia W."/>
            <person name="Bocs S."/>
            <person name="Xu J."/>
            <person name="Li Q."/>
            <person name="Guo A."/>
            <person name="Zhou L."/>
            <person name="Li J."/>
            <person name="Wu Y."/>
            <person name="Ma Z."/>
            <person name="Armero A."/>
            <person name="Issali A.E."/>
            <person name="Liu N."/>
            <person name="Peng M."/>
            <person name="Yang Y."/>
        </authorList>
    </citation>
    <scope>NUCLEOTIDE SEQUENCE</scope>
    <source>
        <tissue evidence="4">Spear leaf of Hainan Tall coconut</tissue>
    </source>
</reference>
<feature type="compositionally biased region" description="Basic residues" evidence="1">
    <location>
        <begin position="98"/>
        <end position="124"/>
    </location>
</feature>
<sequence length="363" mass="41216">MSESEGRRHVESISAHHHGGFDFEDDHDHHHVKKSVLSRVKEKARKWRQLLAKKKHGHDDDNPTPPWGVTLDEEDDEQYPEYHGAPSGFDFEDDHDHHHVKKSVLSRVKEKARKWRQLLAKKKHGHDDDNPTPPWGDEEDDEQHPEYHGAPMYESETAPDTYKDGTSQHRSAVQSPRALEKSVVFQHDNANKEPEMKQGNDTLEQPVLHHLDAIKETSSPHATSLHDMPAHQDPVGESGTNKMVPVTVIDTMFSEATQMIASKIQSPGRGYELGAKQMWDKGISVKEYLMHKLEPGEEDRALCQVITEAVSPRNAGEAQGEAGMVEKKKFKLTEGDSKHTPIKRPWHTHTCHTLSKELEEIVA</sequence>
<name>A0A8K0J059_COCNU</name>
<feature type="domain" description="LTI65/LTI78 PGEED repeat" evidence="2">
    <location>
        <begin position="280"/>
        <end position="310"/>
    </location>
</feature>
<evidence type="ECO:0000313" key="4">
    <source>
        <dbReference type="EMBL" id="KAG1371729.1"/>
    </source>
</evidence>
<keyword evidence="5" id="KW-1185">Reference proteome</keyword>
<feature type="domain" description="LTI65/LTI78 N-terminal" evidence="3">
    <location>
        <begin position="29"/>
        <end position="87"/>
    </location>
</feature>
<dbReference type="Pfam" id="PF23399">
    <property type="entry name" value="LTI65_PGEED"/>
    <property type="match status" value="1"/>
</dbReference>
<accession>A0A8K0J059</accession>
<dbReference type="OrthoDB" id="670168at2759"/>
<dbReference type="InterPro" id="IPR056605">
    <property type="entry name" value="LTI65_LTI78_N"/>
</dbReference>
<dbReference type="GO" id="GO:0009737">
    <property type="term" value="P:response to abscisic acid"/>
    <property type="evidence" value="ECO:0007669"/>
    <property type="project" value="InterPro"/>
</dbReference>
<dbReference type="EMBL" id="CM017887">
    <property type="protein sequence ID" value="KAG1371729.1"/>
    <property type="molecule type" value="Genomic_DNA"/>
</dbReference>
<dbReference type="Proteomes" id="UP000797356">
    <property type="component" value="Chromosome 16"/>
</dbReference>
<dbReference type="InterPro" id="IPR057059">
    <property type="entry name" value="LTI65/LTI78_PGEED"/>
</dbReference>
<evidence type="ECO:0000259" key="3">
    <source>
        <dbReference type="Pfam" id="PF23403"/>
    </source>
</evidence>
<feature type="region of interest" description="Disordered" evidence="1">
    <location>
        <begin position="221"/>
        <end position="240"/>
    </location>
</feature>
<comment type="caution">
    <text evidence="4">The sequence shown here is derived from an EMBL/GenBank/DDBJ whole genome shotgun (WGS) entry which is preliminary data.</text>
</comment>
<dbReference type="InterPro" id="IPR037491">
    <property type="entry name" value="LTI78/LTI65"/>
</dbReference>
<proteinExistence type="predicted"/>
<feature type="region of interest" description="Disordered" evidence="1">
    <location>
        <begin position="1"/>
        <end position="177"/>
    </location>
</feature>
<reference evidence="4" key="2">
    <citation type="submission" date="2019-07" db="EMBL/GenBank/DDBJ databases">
        <authorList>
            <person name="Yang Y."/>
            <person name="Bocs S."/>
            <person name="Baudouin L."/>
        </authorList>
    </citation>
    <scope>NUCLEOTIDE SEQUENCE</scope>
    <source>
        <tissue evidence="4">Spear leaf of Hainan Tall coconut</tissue>
    </source>
</reference>
<evidence type="ECO:0000259" key="2">
    <source>
        <dbReference type="Pfam" id="PF23399"/>
    </source>
</evidence>
<feature type="compositionally biased region" description="Basic residues" evidence="1">
    <location>
        <begin position="30"/>
        <end position="56"/>
    </location>
</feature>
<gene>
    <name evidence="4" type="ORF">COCNU_16G008230</name>
</gene>
<organism evidence="4 5">
    <name type="scientific">Cocos nucifera</name>
    <name type="common">Coconut palm</name>
    <dbReference type="NCBI Taxonomy" id="13894"/>
    <lineage>
        <taxon>Eukaryota</taxon>
        <taxon>Viridiplantae</taxon>
        <taxon>Streptophyta</taxon>
        <taxon>Embryophyta</taxon>
        <taxon>Tracheophyta</taxon>
        <taxon>Spermatophyta</taxon>
        <taxon>Magnoliopsida</taxon>
        <taxon>Liliopsida</taxon>
        <taxon>Arecaceae</taxon>
        <taxon>Arecoideae</taxon>
        <taxon>Cocoseae</taxon>
        <taxon>Attaleinae</taxon>
        <taxon>Cocos</taxon>
    </lineage>
</organism>